<dbReference type="InterPro" id="IPR036812">
    <property type="entry name" value="NAD(P)_OxRdtase_dom_sf"/>
</dbReference>
<dbReference type="SUPFAM" id="SSF51430">
    <property type="entry name" value="NAD(P)-linked oxidoreductase"/>
    <property type="match status" value="1"/>
</dbReference>
<evidence type="ECO:0000313" key="1">
    <source>
        <dbReference type="EMBL" id="OGF97973.1"/>
    </source>
</evidence>
<comment type="caution">
    <text evidence="1">The sequence shown here is derived from an EMBL/GenBank/DDBJ whole genome shotgun (WGS) entry which is preliminary data.</text>
</comment>
<gene>
    <name evidence="1" type="ORF">A2Z06_04700</name>
</gene>
<sequence length="207" mass="23417">MRTLLGFGERSLGRKGTLVSPVGLAAYGIKSSGRAMSDVYRSGIERGINLFLWAPAFKEMTKALLELSPEERSRLFIVGGAGWGGPRRIRKTLRSHLKTLGLDKFSAFFLFWVRSRFRVRSSVVEQLISLREEGLTDNIGLSIHKRMFAYELHERDIFDIFMLRYNAAHRGLEGDFLEGLDPLGLPGVLTYTATRWGKLLVRPPGWT</sequence>
<name>A0A1F5YCW0_9BACT</name>
<feature type="non-terminal residue" evidence="1">
    <location>
        <position position="207"/>
    </location>
</feature>
<dbReference type="Proteomes" id="UP000179034">
    <property type="component" value="Unassembled WGS sequence"/>
</dbReference>
<accession>A0A1F5YCW0</accession>
<reference evidence="1 2" key="1">
    <citation type="journal article" date="2016" name="Nat. Commun.">
        <title>Thousands of microbial genomes shed light on interconnected biogeochemical processes in an aquifer system.</title>
        <authorList>
            <person name="Anantharaman K."/>
            <person name="Brown C.T."/>
            <person name="Hug L.A."/>
            <person name="Sharon I."/>
            <person name="Castelle C.J."/>
            <person name="Probst A.J."/>
            <person name="Thomas B.C."/>
            <person name="Singh A."/>
            <person name="Wilkins M.J."/>
            <person name="Karaoz U."/>
            <person name="Brodie E.L."/>
            <person name="Williams K.H."/>
            <person name="Hubbard S.S."/>
            <person name="Banfield J.F."/>
        </authorList>
    </citation>
    <scope>NUCLEOTIDE SEQUENCE [LARGE SCALE GENOMIC DNA]</scope>
</reference>
<dbReference type="EMBL" id="MFIW01000029">
    <property type="protein sequence ID" value="OGF97973.1"/>
    <property type="molecule type" value="Genomic_DNA"/>
</dbReference>
<dbReference type="AlphaFoldDB" id="A0A1F5YCW0"/>
<organism evidence="1 2">
    <name type="scientific">Candidatus Glassbacteria bacterium RBG_16_58_8</name>
    <dbReference type="NCBI Taxonomy" id="1817866"/>
    <lineage>
        <taxon>Bacteria</taxon>
        <taxon>Candidatus Glassiibacteriota</taxon>
    </lineage>
</organism>
<dbReference type="Gene3D" id="3.20.20.100">
    <property type="entry name" value="NADP-dependent oxidoreductase domain"/>
    <property type="match status" value="1"/>
</dbReference>
<evidence type="ECO:0000313" key="2">
    <source>
        <dbReference type="Proteomes" id="UP000179034"/>
    </source>
</evidence>
<protein>
    <recommendedName>
        <fullName evidence="3">NADP-dependent oxidoreductase domain-containing protein</fullName>
    </recommendedName>
</protein>
<evidence type="ECO:0008006" key="3">
    <source>
        <dbReference type="Google" id="ProtNLM"/>
    </source>
</evidence>
<proteinExistence type="predicted"/>